<protein>
    <submittedName>
        <fullName evidence="2">Uncharacterized protein</fullName>
    </submittedName>
</protein>
<evidence type="ECO:0000256" key="1">
    <source>
        <dbReference type="SAM" id="SignalP"/>
    </source>
</evidence>
<dbReference type="RefSeq" id="WP_316701416.1">
    <property type="nucleotide sequence ID" value="NZ_CP136336.1"/>
</dbReference>
<keyword evidence="1" id="KW-0732">Signal</keyword>
<dbReference type="EMBL" id="CP136336">
    <property type="protein sequence ID" value="WOB08618.1"/>
    <property type="molecule type" value="Genomic_DNA"/>
</dbReference>
<evidence type="ECO:0000313" key="2">
    <source>
        <dbReference type="EMBL" id="WOB08618.1"/>
    </source>
</evidence>
<dbReference type="InterPro" id="IPR011042">
    <property type="entry name" value="6-blade_b-propeller_TolB-like"/>
</dbReference>
<feature type="chain" id="PRO_5046527441" evidence="1">
    <location>
        <begin position="25"/>
        <end position="327"/>
    </location>
</feature>
<sequence>MHKLLSKSLLLCALALGLTGAAHADTLVSPTTLKSTERGVLLNGRYFVGGQYGIHEIKRTADNSPNCRLDASTGLTVCELVSTVYGADQCDYSGMTADNTYLYAACTVADKTAAIPLLAPPKRAALFRVKPSANGSTAAEVVSKAFATPVWYNGMTVLDSNTLLMTPSALLGTKPGIVKLKITNTLTLAHTITTWLPGSPLYLVNNGVTVNNGNVYFVGGQNLWRIPIKSDGSAGIPVPLYQTTINQTMDDLTVKGDWVVVAEIGIVNGLGLNSLTFVHKTGLGPTYKLWTGLTQLSGVVVDPGTFGTPGAFIATSYFQGGVYRYFY</sequence>
<reference evidence="2 3" key="1">
    <citation type="submission" date="2023-10" db="EMBL/GenBank/DDBJ databases">
        <title>Bacteria for the degradation of biodegradable plastic PBAT(Polybutylene adipate terephthalate).</title>
        <authorList>
            <person name="Weon H.-Y."/>
            <person name="Yeon J."/>
        </authorList>
    </citation>
    <scope>NUCLEOTIDE SEQUENCE [LARGE SCALE GENOMIC DNA]</scope>
    <source>
        <strain evidence="2 3">SBD 7-3</strain>
    </source>
</reference>
<dbReference type="Gene3D" id="2.120.10.30">
    <property type="entry name" value="TolB, C-terminal domain"/>
    <property type="match status" value="1"/>
</dbReference>
<feature type="signal peptide" evidence="1">
    <location>
        <begin position="1"/>
        <end position="24"/>
    </location>
</feature>
<accession>A0ABZ0CUR7</accession>
<evidence type="ECO:0000313" key="3">
    <source>
        <dbReference type="Proteomes" id="UP001303946"/>
    </source>
</evidence>
<keyword evidence="3" id="KW-1185">Reference proteome</keyword>
<dbReference type="Proteomes" id="UP001303946">
    <property type="component" value="Chromosome"/>
</dbReference>
<gene>
    <name evidence="2" type="ORF">RXV79_00865</name>
</gene>
<name>A0ABZ0CUR7_9BURK</name>
<organism evidence="2 3">
    <name type="scientific">Piscinibacter gummiphilus</name>
    <dbReference type="NCBI Taxonomy" id="946333"/>
    <lineage>
        <taxon>Bacteria</taxon>
        <taxon>Pseudomonadati</taxon>
        <taxon>Pseudomonadota</taxon>
        <taxon>Betaproteobacteria</taxon>
        <taxon>Burkholderiales</taxon>
        <taxon>Sphaerotilaceae</taxon>
        <taxon>Piscinibacter</taxon>
    </lineage>
</organism>
<proteinExistence type="predicted"/>